<evidence type="ECO:0000259" key="5">
    <source>
        <dbReference type="Pfam" id="PF10585"/>
    </source>
</evidence>
<dbReference type="OrthoDB" id="10252231at2759"/>
<evidence type="ECO:0000256" key="1">
    <source>
        <dbReference type="ARBA" id="ARBA00004906"/>
    </source>
</evidence>
<feature type="domain" description="THIF-type NAD/FAD binding fold" evidence="4">
    <location>
        <begin position="412"/>
        <end position="586"/>
    </location>
</feature>
<dbReference type="InterPro" id="IPR035985">
    <property type="entry name" value="Ubiquitin-activating_enz"/>
</dbReference>
<dbReference type="GO" id="GO:0031510">
    <property type="term" value="C:SUMO activating enzyme complex"/>
    <property type="evidence" value="ECO:0007669"/>
    <property type="project" value="TreeGrafter"/>
</dbReference>
<dbReference type="Proteomes" id="UP000179807">
    <property type="component" value="Unassembled WGS sequence"/>
</dbReference>
<organism evidence="6 7">
    <name type="scientific">Tritrichomonas foetus</name>
    <dbReference type="NCBI Taxonomy" id="1144522"/>
    <lineage>
        <taxon>Eukaryota</taxon>
        <taxon>Metamonada</taxon>
        <taxon>Parabasalia</taxon>
        <taxon>Tritrichomonadida</taxon>
        <taxon>Tritrichomonadidae</taxon>
        <taxon>Tritrichomonas</taxon>
    </lineage>
</organism>
<comment type="caution">
    <text evidence="6">The sequence shown here is derived from an EMBL/GenBank/DDBJ whole genome shotgun (WGS) entry which is preliminary data.</text>
</comment>
<reference evidence="6" key="1">
    <citation type="submission" date="2016-10" db="EMBL/GenBank/DDBJ databases">
        <authorList>
            <person name="Benchimol M."/>
            <person name="Almeida L.G."/>
            <person name="Vasconcelos A.T."/>
            <person name="Perreira-Neves A."/>
            <person name="Rosa I.A."/>
            <person name="Tasca T."/>
            <person name="Bogo M.R."/>
            <person name="de Souza W."/>
        </authorList>
    </citation>
    <scope>NUCLEOTIDE SEQUENCE [LARGE SCALE GENOMIC DNA]</scope>
    <source>
        <strain evidence="6">K</strain>
    </source>
</reference>
<dbReference type="GO" id="GO:0016925">
    <property type="term" value="P:protein sumoylation"/>
    <property type="evidence" value="ECO:0007669"/>
    <property type="project" value="TreeGrafter"/>
</dbReference>
<dbReference type="Gene3D" id="3.50.50.80">
    <property type="entry name" value="Ubiquitin-activating enzyme E1, inactive adenylation domain, subdomain 1"/>
    <property type="match status" value="1"/>
</dbReference>
<dbReference type="PANTHER" id="PTHR10953:SF102">
    <property type="entry name" value="ADENYLYLTRANSFERASE AND SULFURTRANSFERASE MOCS3"/>
    <property type="match status" value="1"/>
</dbReference>
<dbReference type="InterPro" id="IPR042063">
    <property type="entry name" value="Ubi_acti_E1_SCCH"/>
</dbReference>
<gene>
    <name evidence="6" type="ORF">TRFO_13733</name>
</gene>
<dbReference type="AlphaFoldDB" id="A0A1J4L1Q9"/>
<dbReference type="GO" id="GO:0019948">
    <property type="term" value="F:SUMO activating enzyme activity"/>
    <property type="evidence" value="ECO:0007669"/>
    <property type="project" value="TreeGrafter"/>
</dbReference>
<dbReference type="InterPro" id="IPR042449">
    <property type="entry name" value="Ub-E1_IAD_1"/>
</dbReference>
<dbReference type="RefSeq" id="XP_068369022.1">
    <property type="nucleotide sequence ID" value="XM_068497417.1"/>
</dbReference>
<sequence>MTQDEYSQIRSSRVALALGNESITKMSAFKVGVIGLTPTGSEIIKNLILTGVGVIEVNDSKYISIYDLGSNFFVRPEDMISSESHPNKRIDKILPRLSHLNRKCKLSGISDVNPLDEKWITQFQSIILAEIRPFSEIAKISEICHRNRIQFIFAATIGPNAALFEDFTDKFVCVNPGGQPPREARVDRVTKSEQPMLALSQSDHDIVFGPNNKILFKDIGGMPQLNGQVATIVKMVSPGNYRINLNTKSMKPFDGKAPKGKIIQIITPHEFSHKPIEETLENSVSNFNAYDSLLLPVRNLFVAISRFMDENKRSPSLLDKSEVDQIFKYLPKNESVNIHPLISKAAMLYPTEYPPTVGMIGGCAAQECIKYITGIFLPTKEQWFVINRCDLIMWNDDQVPKLDGSRYDSITATVGNAVQEKMRDLSALIVGVGAIGCEYARYAALFGFKRLSLIDNDTVELSNLTRQFLFRDKHQGMPKATVGREAILKVNQDIKPENVTAFSQKFNGETVLTVGKNFDIVFSAVDSAEARNFISDYTAVRRIPMINAGMEKHKGNFSIYIPEETTKAYFIEPVVENILPCTLKNLPRTPNHLIQWAHNEFIKFFQNKPEAAQICIKEDGKVDTKSLKAGVTFMNNAPKDFKDCVQWAINKFTRVLEHRSALHLLHNPNDKDLMKTVELDIKNNENHRHYVLVAAQLKAIVHKIEVSETDLSRIDEIIENECKKPDSPIGKEIDLEKGIVDRSKLLETFEKLKKEGFPRVDVINFDKDRKLDILYIESYSKSRSEVFNIDMANMNLLDIMKVVGSIAPTLATTTAVTGAGPFSGLPMLFSEKVDLSFTKGGNIRRYDGNLLFLGLDLKFGGQFKPPRNKKLGSTDEKFNVWDFIDIKDNPTVGELKKRIDSQYGVDVSWTIGEMIIDDIKFADKPIVDIVRELLKYDDDFYLIVQHAYKPNSEEELLMPPIRLFSHI</sequence>
<dbReference type="Gene3D" id="2.40.30.180">
    <property type="entry name" value="Ubiquitin-activating enzyme E1, FCCH domain"/>
    <property type="match status" value="1"/>
</dbReference>
<dbReference type="GeneID" id="94832121"/>
<dbReference type="InterPro" id="IPR045886">
    <property type="entry name" value="ThiF/MoeB/HesA"/>
</dbReference>
<evidence type="ECO:0000256" key="2">
    <source>
        <dbReference type="ARBA" id="ARBA00005673"/>
    </source>
</evidence>
<evidence type="ECO:0008006" key="8">
    <source>
        <dbReference type="Google" id="ProtNLM"/>
    </source>
</evidence>
<evidence type="ECO:0000313" key="7">
    <source>
        <dbReference type="Proteomes" id="UP000179807"/>
    </source>
</evidence>
<dbReference type="UniPathway" id="UPA00143"/>
<comment type="similarity">
    <text evidence="2">Belongs to the ubiquitin-activating E1 family.</text>
</comment>
<evidence type="ECO:0000259" key="4">
    <source>
        <dbReference type="Pfam" id="PF00899"/>
    </source>
</evidence>
<dbReference type="InterPro" id="IPR042302">
    <property type="entry name" value="E1_FCCH_sf"/>
</dbReference>
<dbReference type="Gene3D" id="3.40.50.12550">
    <property type="entry name" value="Ubiquitin-activating enzyme E1, inactive adenylation domain, subdomain 2"/>
    <property type="match status" value="1"/>
</dbReference>
<dbReference type="Gene3D" id="3.40.50.720">
    <property type="entry name" value="NAD(P)-binding Rossmann-like Domain"/>
    <property type="match status" value="1"/>
</dbReference>
<dbReference type="EMBL" id="MLAK01000176">
    <property type="protein sequence ID" value="OHT15886.1"/>
    <property type="molecule type" value="Genomic_DNA"/>
</dbReference>
<dbReference type="Pfam" id="PF10585">
    <property type="entry name" value="UBA_E1_SCCH"/>
    <property type="match status" value="1"/>
</dbReference>
<dbReference type="PRINTS" id="PR01849">
    <property type="entry name" value="UBIQUITINACT"/>
</dbReference>
<dbReference type="VEuPathDB" id="TrichDB:TRFO_13733"/>
<evidence type="ECO:0000313" key="6">
    <source>
        <dbReference type="EMBL" id="OHT15886.1"/>
    </source>
</evidence>
<feature type="domain" description="Ubiquitin-activating enzyme SCCH" evidence="5">
    <location>
        <begin position="587"/>
        <end position="793"/>
    </location>
</feature>
<dbReference type="SUPFAM" id="SSF69572">
    <property type="entry name" value="Activating enzymes of the ubiquitin-like proteins"/>
    <property type="match status" value="2"/>
</dbReference>
<name>A0A1J4L1Q9_9EUKA</name>
<dbReference type="GO" id="GO:0016567">
    <property type="term" value="P:protein ubiquitination"/>
    <property type="evidence" value="ECO:0007669"/>
    <property type="project" value="UniProtKB-UniPathway"/>
</dbReference>
<accession>A0A1J4L1Q9</accession>
<keyword evidence="3" id="KW-0436">Ligase</keyword>
<comment type="pathway">
    <text evidence="1">Protein modification; protein ubiquitination.</text>
</comment>
<keyword evidence="7" id="KW-1185">Reference proteome</keyword>
<dbReference type="PANTHER" id="PTHR10953">
    <property type="entry name" value="UBIQUITIN-ACTIVATING ENZYME E1"/>
    <property type="match status" value="1"/>
</dbReference>
<evidence type="ECO:0000256" key="3">
    <source>
        <dbReference type="ARBA" id="ARBA00022598"/>
    </source>
</evidence>
<dbReference type="Gene3D" id="1.10.10.2660">
    <property type="entry name" value="Ubiquitin-activating enzyme E1, SCCH domain"/>
    <property type="match status" value="1"/>
</dbReference>
<proteinExistence type="inferred from homology"/>
<dbReference type="InterPro" id="IPR019572">
    <property type="entry name" value="UBA_E1_SCCH"/>
</dbReference>
<dbReference type="InterPro" id="IPR000594">
    <property type="entry name" value="ThiF_NAD_FAD-bd"/>
</dbReference>
<dbReference type="InterPro" id="IPR000011">
    <property type="entry name" value="UBQ/SUMO-activ_enz_E1-like"/>
</dbReference>
<feature type="domain" description="THIF-type NAD/FAD binding fold" evidence="4">
    <location>
        <begin position="17"/>
        <end position="377"/>
    </location>
</feature>
<dbReference type="Pfam" id="PF00899">
    <property type="entry name" value="ThiF"/>
    <property type="match status" value="2"/>
</dbReference>
<dbReference type="GO" id="GO:0005737">
    <property type="term" value="C:cytoplasm"/>
    <property type="evidence" value="ECO:0007669"/>
    <property type="project" value="TreeGrafter"/>
</dbReference>
<protein>
    <recommendedName>
        <fullName evidence="8">ThiF family protein</fullName>
    </recommendedName>
</protein>